<evidence type="ECO:0000256" key="4">
    <source>
        <dbReference type="ARBA" id="ARBA00023212"/>
    </source>
</evidence>
<dbReference type="PANTHER" id="PTHR13559:SF1">
    <property type="entry name" value="PROTEIN FUZZY HOMOLOG"/>
    <property type="match status" value="1"/>
</dbReference>
<evidence type="ECO:0000256" key="1">
    <source>
        <dbReference type="ARBA" id="ARBA00004245"/>
    </source>
</evidence>
<dbReference type="InterPro" id="IPR043971">
    <property type="entry name" value="FUZ/MON1/HPS1_longin_2"/>
</dbReference>
<name>A0AAV3ZW11_9GAST</name>
<accession>A0AAV3ZW11</accession>
<dbReference type="GO" id="GO:0005856">
    <property type="term" value="C:cytoskeleton"/>
    <property type="evidence" value="ECO:0007669"/>
    <property type="project" value="UniProtKB-SubCell"/>
</dbReference>
<dbReference type="Pfam" id="PF19038">
    <property type="entry name" value="Fuz_longin_3"/>
    <property type="match status" value="1"/>
</dbReference>
<comment type="subcellular location">
    <subcellularLocation>
        <location evidence="1">Cytoplasm</location>
        <location evidence="1">Cytoskeleton</location>
    </subcellularLocation>
</comment>
<dbReference type="GO" id="GO:1905515">
    <property type="term" value="P:non-motile cilium assembly"/>
    <property type="evidence" value="ECO:0007669"/>
    <property type="project" value="TreeGrafter"/>
</dbReference>
<keyword evidence="3" id="KW-0963">Cytoplasm</keyword>
<comment type="similarity">
    <text evidence="2">Belongs to the fuzzy family.</text>
</comment>
<proteinExistence type="inferred from homology"/>
<feature type="domain" description="FUZ/MON1/HPS1 third Longin" evidence="6">
    <location>
        <begin position="177"/>
        <end position="300"/>
    </location>
</feature>
<dbReference type="InterPro" id="IPR043970">
    <property type="entry name" value="FUZ/MON1/HPS1_longin_3"/>
</dbReference>
<comment type="caution">
    <text evidence="7">The sequence shown here is derived from an EMBL/GenBank/DDBJ whole genome shotgun (WGS) entry which is preliminary data.</text>
</comment>
<evidence type="ECO:0000256" key="3">
    <source>
        <dbReference type="ARBA" id="ARBA00022490"/>
    </source>
</evidence>
<sequence>MRTREYENMTVCFQLVDFLLQQAASPLFSDLTAAVDVLMVSEASVLQPFIEALAEAAESPYGCLLVGGRIVVATDRWWVLTARELTLLSTLLMSLPECSARDVPVYLPHGSPTVPHRLLTFELLRNVMACVICGPSPPLSELEREIGRFWMPAVETLKSVRKTLPRNIPHSIEVDANILGFILINTSTHRCLNSVSLIGASGRGQGEEQACQEKRRAVLRSFYTMVVGSYFNRGGEKSGESSGPSELSHQPTDTYIVCSGHKCYAHTSGKYQIFVLFAAKTPTFAMRSVTHKTLNLVVKDKSSPL</sequence>
<evidence type="ECO:0000313" key="7">
    <source>
        <dbReference type="EMBL" id="GFN98622.1"/>
    </source>
</evidence>
<evidence type="ECO:0000313" key="8">
    <source>
        <dbReference type="Proteomes" id="UP000735302"/>
    </source>
</evidence>
<evidence type="ECO:0000259" key="6">
    <source>
        <dbReference type="Pfam" id="PF19038"/>
    </source>
</evidence>
<dbReference type="GO" id="GO:0016192">
    <property type="term" value="P:vesicle-mediated transport"/>
    <property type="evidence" value="ECO:0007669"/>
    <property type="project" value="InterPro"/>
</dbReference>
<dbReference type="AlphaFoldDB" id="A0AAV3ZW11"/>
<reference evidence="7 8" key="1">
    <citation type="journal article" date="2021" name="Elife">
        <title>Chloroplast acquisition without the gene transfer in kleptoplastic sea slugs, Plakobranchus ocellatus.</title>
        <authorList>
            <person name="Maeda T."/>
            <person name="Takahashi S."/>
            <person name="Yoshida T."/>
            <person name="Shimamura S."/>
            <person name="Takaki Y."/>
            <person name="Nagai Y."/>
            <person name="Toyoda A."/>
            <person name="Suzuki Y."/>
            <person name="Arimoto A."/>
            <person name="Ishii H."/>
            <person name="Satoh N."/>
            <person name="Nishiyama T."/>
            <person name="Hasebe M."/>
            <person name="Maruyama T."/>
            <person name="Minagawa J."/>
            <person name="Obokata J."/>
            <person name="Shigenobu S."/>
        </authorList>
    </citation>
    <scope>NUCLEOTIDE SEQUENCE [LARGE SCALE GENOMIC DNA]</scope>
</reference>
<protein>
    <submittedName>
        <fullName evidence="7">Protein fuzzy homolog</fullName>
    </submittedName>
</protein>
<organism evidence="7 8">
    <name type="scientific">Plakobranchus ocellatus</name>
    <dbReference type="NCBI Taxonomy" id="259542"/>
    <lineage>
        <taxon>Eukaryota</taxon>
        <taxon>Metazoa</taxon>
        <taxon>Spiralia</taxon>
        <taxon>Lophotrochozoa</taxon>
        <taxon>Mollusca</taxon>
        <taxon>Gastropoda</taxon>
        <taxon>Heterobranchia</taxon>
        <taxon>Euthyneura</taxon>
        <taxon>Panpulmonata</taxon>
        <taxon>Sacoglossa</taxon>
        <taxon>Placobranchoidea</taxon>
        <taxon>Plakobranchidae</taxon>
        <taxon>Plakobranchus</taxon>
    </lineage>
</organism>
<dbReference type="PANTHER" id="PTHR13559">
    <property type="entry name" value="INTRACELLULAR TRAFFIC PROTEIN-RELATED"/>
    <property type="match status" value="1"/>
</dbReference>
<gene>
    <name evidence="7" type="ORF">PoB_002512800</name>
</gene>
<keyword evidence="8" id="KW-1185">Reference proteome</keyword>
<feature type="domain" description="FUZ/MON1/HPS1 second Longin" evidence="5">
    <location>
        <begin position="58"/>
        <end position="150"/>
    </location>
</feature>
<dbReference type="Proteomes" id="UP000735302">
    <property type="component" value="Unassembled WGS sequence"/>
</dbReference>
<evidence type="ECO:0000259" key="5">
    <source>
        <dbReference type="Pfam" id="PF19037"/>
    </source>
</evidence>
<evidence type="ECO:0000256" key="2">
    <source>
        <dbReference type="ARBA" id="ARBA00008550"/>
    </source>
</evidence>
<dbReference type="InterPro" id="IPR026069">
    <property type="entry name" value="Fuzzy"/>
</dbReference>
<dbReference type="Pfam" id="PF19037">
    <property type="entry name" value="Fuz_longin_2"/>
    <property type="match status" value="1"/>
</dbReference>
<dbReference type="EMBL" id="BLXT01002861">
    <property type="protein sequence ID" value="GFN98622.1"/>
    <property type="molecule type" value="Genomic_DNA"/>
</dbReference>
<keyword evidence="4" id="KW-0206">Cytoskeleton</keyword>